<organism evidence="2 3">
    <name type="scientific">Mycena chlorophos</name>
    <name type="common">Agaric fungus</name>
    <name type="synonym">Agaricus chlorophos</name>
    <dbReference type="NCBI Taxonomy" id="658473"/>
    <lineage>
        <taxon>Eukaryota</taxon>
        <taxon>Fungi</taxon>
        <taxon>Dikarya</taxon>
        <taxon>Basidiomycota</taxon>
        <taxon>Agaricomycotina</taxon>
        <taxon>Agaricomycetes</taxon>
        <taxon>Agaricomycetidae</taxon>
        <taxon>Agaricales</taxon>
        <taxon>Marasmiineae</taxon>
        <taxon>Mycenaceae</taxon>
        <taxon>Mycena</taxon>
    </lineage>
</organism>
<reference evidence="2" key="1">
    <citation type="submission" date="2014-09" db="EMBL/GenBank/DDBJ databases">
        <title>Genome sequence of the luminous mushroom Mycena chlorophos for searching fungal bioluminescence genes.</title>
        <authorList>
            <person name="Tanaka Y."/>
            <person name="Kasuga D."/>
            <person name="Oba Y."/>
            <person name="Hase S."/>
            <person name="Sato K."/>
            <person name="Oba Y."/>
            <person name="Sakakibara Y."/>
        </authorList>
    </citation>
    <scope>NUCLEOTIDE SEQUENCE</scope>
</reference>
<dbReference type="Proteomes" id="UP000815677">
    <property type="component" value="Unassembled WGS sequence"/>
</dbReference>
<dbReference type="Pfam" id="PF01814">
    <property type="entry name" value="Hemerythrin"/>
    <property type="match status" value="1"/>
</dbReference>
<keyword evidence="3" id="KW-1185">Reference proteome</keyword>
<evidence type="ECO:0000259" key="1">
    <source>
        <dbReference type="Pfam" id="PF01814"/>
    </source>
</evidence>
<protein>
    <recommendedName>
        <fullName evidence="1">Hemerythrin-like domain-containing protein</fullName>
    </recommendedName>
</protein>
<dbReference type="PANTHER" id="PTHR38048">
    <property type="entry name" value="EXPRESSED PROTEIN"/>
    <property type="match status" value="1"/>
</dbReference>
<dbReference type="InterPro" id="IPR053206">
    <property type="entry name" value="Dimeric_xanthone_biosynth"/>
</dbReference>
<dbReference type="InterPro" id="IPR012312">
    <property type="entry name" value="Hemerythrin-like"/>
</dbReference>
<dbReference type="Gene3D" id="1.20.120.520">
    <property type="entry name" value="nmb1532 protein domain like"/>
    <property type="match status" value="1"/>
</dbReference>
<name>A0ABQ0LYA2_MYCCL</name>
<dbReference type="EMBL" id="DF849209">
    <property type="protein sequence ID" value="GAT56029.1"/>
    <property type="molecule type" value="Genomic_DNA"/>
</dbReference>
<feature type="domain" description="Hemerythrin-like" evidence="1">
    <location>
        <begin position="26"/>
        <end position="150"/>
    </location>
</feature>
<dbReference type="PANTHER" id="PTHR38048:SF2">
    <property type="entry name" value="HEMERYTHRIN-LIKE DOMAIN-CONTAINING PROTEIN"/>
    <property type="match status" value="1"/>
</dbReference>
<accession>A0ABQ0LYA2</accession>
<evidence type="ECO:0000313" key="2">
    <source>
        <dbReference type="EMBL" id="GAT56029.1"/>
    </source>
</evidence>
<gene>
    <name evidence="2" type="ORF">MCHLO_12733</name>
</gene>
<sequence>MPYPFPLIAHPAGDWKNPFENIRIEMVLAHNMFIRGTNAIYAQARGIQDTQVKPFVFFCINFFGGLHHHHHIEETLIFPFLDAKLGDGAMGHNVEQHHVFLGKLGELEEYLKAVQAGTEAYRGEKIVEMLDAFTEEMVVHLRDEINTLEPSKLRAALTEQDLKDLNAQLEKKILSEVSLVTTLPIGLCCHNKASAPHFPALPAPILWVTKYVLYYIHSDAWAFAPCDKHGTLKPGFGNDA</sequence>
<dbReference type="CDD" id="cd12108">
    <property type="entry name" value="Hr-like"/>
    <property type="match status" value="1"/>
</dbReference>
<proteinExistence type="predicted"/>
<evidence type="ECO:0000313" key="3">
    <source>
        <dbReference type="Proteomes" id="UP000815677"/>
    </source>
</evidence>